<dbReference type="AlphaFoldDB" id="A0A5F8GID2"/>
<evidence type="ECO:0000313" key="2">
    <source>
        <dbReference type="Proteomes" id="UP000002280"/>
    </source>
</evidence>
<organism evidence="1 2">
    <name type="scientific">Monodelphis domestica</name>
    <name type="common">Gray short-tailed opossum</name>
    <dbReference type="NCBI Taxonomy" id="13616"/>
    <lineage>
        <taxon>Eukaryota</taxon>
        <taxon>Metazoa</taxon>
        <taxon>Chordata</taxon>
        <taxon>Craniata</taxon>
        <taxon>Vertebrata</taxon>
        <taxon>Euteleostomi</taxon>
        <taxon>Mammalia</taxon>
        <taxon>Metatheria</taxon>
        <taxon>Didelphimorphia</taxon>
        <taxon>Didelphidae</taxon>
        <taxon>Monodelphis</taxon>
    </lineage>
</organism>
<keyword evidence="2" id="KW-1185">Reference proteome</keyword>
<reference evidence="1" key="2">
    <citation type="submission" date="2025-08" db="UniProtKB">
        <authorList>
            <consortium name="Ensembl"/>
        </authorList>
    </citation>
    <scope>IDENTIFICATION</scope>
</reference>
<proteinExistence type="predicted"/>
<dbReference type="Bgee" id="ENSMODG00000016266">
    <property type="expression patterns" value="Expressed in liver and 19 other cell types or tissues"/>
</dbReference>
<gene>
    <name evidence="1" type="primary">ABCA1</name>
</gene>
<name>A0A5F8GID2_MONDO</name>
<protein>
    <submittedName>
        <fullName evidence="1">ATP binding cassette subfamily A member 1</fullName>
    </submittedName>
</protein>
<dbReference type="GeneTree" id="ENSGT00940000154658"/>
<dbReference type="Proteomes" id="UP000002280">
    <property type="component" value="Chromosome 6"/>
</dbReference>
<accession>A0A5F8GID2</accession>
<evidence type="ECO:0000313" key="1">
    <source>
        <dbReference type="Ensembl" id="ENSMODP00000047229.1"/>
    </source>
</evidence>
<reference evidence="1" key="3">
    <citation type="submission" date="2025-09" db="UniProtKB">
        <authorList>
            <consortium name="Ensembl"/>
        </authorList>
    </citation>
    <scope>IDENTIFICATION</scope>
</reference>
<dbReference type="Ensembl" id="ENSMODT00000069503.1">
    <property type="protein sequence ID" value="ENSMODP00000047229.1"/>
    <property type="gene ID" value="ENSMODG00000016266.3"/>
</dbReference>
<sequence length="260" mass="29672">MAFWSQLGLLLWKNFTFRRRQTGQLLLEVAWPLFIFFILISVRLNYPPYEQHECHFPNKAMPSAGTLSWVQGIICNANNPCFRYPTPGESPGVVGNFDKSIVSRLFSDARRLLLYSQKDTSMKDTQKLLGTLHNLGTFNLSMKLQDFLVDNETFSGFLQHNLTMSHLAVEEVLDTDVNLQQALLYGYKWKLKDLCKESNLTGQIKPHHQKIGELCDLPKEKLDVAERVFYSNVDLLKPLLVNISSGSCMCRALIGMGHKT</sequence>
<reference evidence="1 2" key="1">
    <citation type="journal article" date="2007" name="Nature">
        <title>Genome of the marsupial Monodelphis domestica reveals innovation in non-coding sequences.</title>
        <authorList>
            <person name="Mikkelsen T.S."/>
            <person name="Wakefield M.J."/>
            <person name="Aken B."/>
            <person name="Amemiya C.T."/>
            <person name="Chang J.L."/>
            <person name="Duke S."/>
            <person name="Garber M."/>
            <person name="Gentles A.J."/>
            <person name="Goodstadt L."/>
            <person name="Heger A."/>
            <person name="Jurka J."/>
            <person name="Kamal M."/>
            <person name="Mauceli E."/>
            <person name="Searle S.M."/>
            <person name="Sharpe T."/>
            <person name="Baker M.L."/>
            <person name="Batzer M.A."/>
            <person name="Benos P.V."/>
            <person name="Belov K."/>
            <person name="Clamp M."/>
            <person name="Cook A."/>
            <person name="Cuff J."/>
            <person name="Das R."/>
            <person name="Davidow L."/>
            <person name="Deakin J.E."/>
            <person name="Fazzari M.J."/>
            <person name="Glass J.L."/>
            <person name="Grabherr M."/>
            <person name="Greally J.M."/>
            <person name="Gu W."/>
            <person name="Hore T.A."/>
            <person name="Huttley G.A."/>
            <person name="Kleber M."/>
            <person name="Jirtle R.L."/>
            <person name="Koina E."/>
            <person name="Lee J.T."/>
            <person name="Mahony S."/>
            <person name="Marra M.A."/>
            <person name="Miller R.D."/>
            <person name="Nicholls R.D."/>
            <person name="Oda M."/>
            <person name="Papenfuss A.T."/>
            <person name="Parra Z.E."/>
            <person name="Pollock D.D."/>
            <person name="Ray D.A."/>
            <person name="Schein J.E."/>
            <person name="Speed T.P."/>
            <person name="Thompson K."/>
            <person name="VandeBerg J.L."/>
            <person name="Wade C.M."/>
            <person name="Walker J.A."/>
            <person name="Waters P.D."/>
            <person name="Webber C."/>
            <person name="Weidman J.R."/>
            <person name="Xie X."/>
            <person name="Zody M.C."/>
            <person name="Baldwin J."/>
            <person name="Abdouelleil A."/>
            <person name="Abdulkadir J."/>
            <person name="Abebe A."/>
            <person name="Abera B."/>
            <person name="Abreu J."/>
            <person name="Acer S.C."/>
            <person name="Aftuck L."/>
            <person name="Alexander A."/>
            <person name="An P."/>
            <person name="Anderson E."/>
            <person name="Anderson S."/>
            <person name="Arachi H."/>
            <person name="Azer M."/>
            <person name="Bachantsang P."/>
            <person name="Barry A."/>
            <person name="Bayul T."/>
            <person name="Berlin A."/>
            <person name="Bessette D."/>
            <person name="Bloom T."/>
            <person name="Bloom T."/>
            <person name="Boguslavskiy L."/>
            <person name="Bonnet C."/>
            <person name="Boukhgalter B."/>
            <person name="Bourzgui I."/>
            <person name="Brown A."/>
            <person name="Cahill P."/>
            <person name="Channer S."/>
            <person name="Cheshatsang Y."/>
            <person name="Chuda L."/>
            <person name="Citroen M."/>
            <person name="Collymore A."/>
            <person name="Cooke P."/>
            <person name="Costello M."/>
            <person name="D'Aco K."/>
            <person name="Daza R."/>
            <person name="De Haan G."/>
            <person name="DeGray S."/>
            <person name="DeMaso C."/>
            <person name="Dhargay N."/>
            <person name="Dooley K."/>
            <person name="Dooley E."/>
            <person name="Doricent M."/>
            <person name="Dorje P."/>
            <person name="Dorjee K."/>
            <person name="Dupes A."/>
            <person name="Elong R."/>
            <person name="Falk J."/>
            <person name="Farina A."/>
            <person name="Faro S."/>
            <person name="Ferguson D."/>
            <person name="Fisher S."/>
            <person name="Foley C.D."/>
            <person name="Franke A."/>
            <person name="Friedrich D."/>
            <person name="Gadbois L."/>
            <person name="Gearin G."/>
            <person name="Gearin C.R."/>
            <person name="Giannoukos G."/>
            <person name="Goode T."/>
            <person name="Graham J."/>
            <person name="Grandbois E."/>
            <person name="Grewal S."/>
            <person name="Gyaltsen K."/>
            <person name="Hafez N."/>
            <person name="Hagos B."/>
            <person name="Hall J."/>
            <person name="Henson C."/>
            <person name="Hollinger A."/>
            <person name="Honan T."/>
            <person name="Huard M.D."/>
            <person name="Hughes L."/>
            <person name="Hurhula B."/>
            <person name="Husby M.E."/>
            <person name="Kamat A."/>
            <person name="Kanga B."/>
            <person name="Kashin S."/>
            <person name="Khazanovich D."/>
            <person name="Kisner P."/>
            <person name="Lance K."/>
            <person name="Lara M."/>
            <person name="Lee W."/>
            <person name="Lennon N."/>
            <person name="Letendre F."/>
            <person name="LeVine R."/>
            <person name="Lipovsky A."/>
            <person name="Liu X."/>
            <person name="Liu J."/>
            <person name="Liu S."/>
            <person name="Lokyitsang T."/>
            <person name="Lokyitsang Y."/>
            <person name="Lubonja R."/>
            <person name="Lui A."/>
            <person name="MacDonald P."/>
            <person name="Magnisalis V."/>
            <person name="Maru K."/>
            <person name="Matthews C."/>
            <person name="McCusker W."/>
            <person name="McDonough S."/>
            <person name="Mehta T."/>
            <person name="Meldrim J."/>
            <person name="Meneus L."/>
            <person name="Mihai O."/>
            <person name="Mihalev A."/>
            <person name="Mihova T."/>
            <person name="Mittelman R."/>
            <person name="Mlenga V."/>
            <person name="Montmayeur A."/>
            <person name="Mulrain L."/>
            <person name="Navidi A."/>
            <person name="Naylor J."/>
            <person name="Negash T."/>
            <person name="Nguyen T."/>
            <person name="Nguyen N."/>
            <person name="Nicol R."/>
            <person name="Norbu C."/>
            <person name="Norbu N."/>
            <person name="Novod N."/>
            <person name="O'Neill B."/>
            <person name="Osman S."/>
            <person name="Markiewicz E."/>
            <person name="Oyono O.L."/>
            <person name="Patti C."/>
            <person name="Phunkhang P."/>
            <person name="Pierre F."/>
            <person name="Priest M."/>
            <person name="Raghuraman S."/>
            <person name="Rege F."/>
            <person name="Reyes R."/>
            <person name="Rise C."/>
            <person name="Rogov P."/>
            <person name="Ross K."/>
            <person name="Ryan E."/>
            <person name="Settipalli S."/>
            <person name="Shea T."/>
            <person name="Sherpa N."/>
            <person name="Shi L."/>
            <person name="Shih D."/>
            <person name="Sparrow T."/>
            <person name="Spaulding J."/>
            <person name="Stalker J."/>
            <person name="Stange-Thomann N."/>
            <person name="Stavropoulos S."/>
            <person name="Stone C."/>
            <person name="Strader C."/>
            <person name="Tesfaye S."/>
            <person name="Thomson T."/>
            <person name="Thoulutsang Y."/>
            <person name="Thoulutsang D."/>
            <person name="Topham K."/>
            <person name="Topping I."/>
            <person name="Tsamla T."/>
            <person name="Vassiliev H."/>
            <person name="Vo A."/>
            <person name="Wangchuk T."/>
            <person name="Wangdi T."/>
            <person name="Weiand M."/>
            <person name="Wilkinson J."/>
            <person name="Wilson A."/>
            <person name="Yadav S."/>
            <person name="Young G."/>
            <person name="Yu Q."/>
            <person name="Zembek L."/>
            <person name="Zhong D."/>
            <person name="Zimmer A."/>
            <person name="Zwirko Z."/>
            <person name="Jaffe D.B."/>
            <person name="Alvarez P."/>
            <person name="Brockman W."/>
            <person name="Butler J."/>
            <person name="Chin C."/>
            <person name="Gnerre S."/>
            <person name="MacCallum I."/>
            <person name="Graves J.A."/>
            <person name="Ponting C.P."/>
            <person name="Breen M."/>
            <person name="Samollow P.B."/>
            <person name="Lander E.S."/>
            <person name="Lindblad-Toh K."/>
        </authorList>
    </citation>
    <scope>NUCLEOTIDE SEQUENCE [LARGE SCALE GENOMIC DNA]</scope>
</reference>